<keyword evidence="6" id="KW-0472">Membrane</keyword>
<dbReference type="NCBIfam" id="TIGR03142">
    <property type="entry name" value="cytochro_ccmI"/>
    <property type="match status" value="1"/>
</dbReference>
<dbReference type="RefSeq" id="WP_316899828.1">
    <property type="nucleotide sequence ID" value="NZ_CATWHI010000002.1"/>
</dbReference>
<keyword evidence="6" id="KW-0812">Transmembrane</keyword>
<dbReference type="InterPro" id="IPR017560">
    <property type="entry name" value="Cyt_c_biogenesis_CcmI"/>
</dbReference>
<organism evidence="8 9">
    <name type="scientific">Ralstonia edaphi</name>
    <dbReference type="NCBI Taxonomy" id="3058599"/>
    <lineage>
        <taxon>Bacteria</taxon>
        <taxon>Pseudomonadati</taxon>
        <taxon>Pseudomonadota</taxon>
        <taxon>Betaproteobacteria</taxon>
        <taxon>Burkholderiales</taxon>
        <taxon>Burkholderiaceae</taxon>
        <taxon>Ralstonia</taxon>
    </lineage>
</organism>
<keyword evidence="6" id="KW-1133">Transmembrane helix</keyword>
<dbReference type="Pfam" id="PF23914">
    <property type="entry name" value="TPR_CcmH_CycH"/>
    <property type="match status" value="1"/>
</dbReference>
<dbReference type="Gene3D" id="1.25.40.10">
    <property type="entry name" value="Tetratricopeptide repeat domain"/>
    <property type="match status" value="1"/>
</dbReference>
<dbReference type="AlphaFoldDB" id="A0AB72X1R7"/>
<dbReference type="EMBL" id="CATWHI010000002">
    <property type="protein sequence ID" value="CAJ0740006.1"/>
    <property type="molecule type" value="Genomic_DNA"/>
</dbReference>
<keyword evidence="2" id="KW-0677">Repeat</keyword>
<proteinExistence type="predicted"/>
<sequence length="302" mass="32094">MTVMTLFWLLAAALTAVTMAVLLTPLLRRARTHQFDTRIQGPTARSQMVRWYHDQLRELDADLRAGTIDAAGHAHARAELGQRLLDDTADTADSATTPPARPDRRPVVLAALLLAALPTSAVLLYQHLGKPAALWMPGDMLTAARSDHTGGDAQIESMVNSLAQRLRDTPDDAPGWALLARSYSTMERPADAVAAYAKAVALAPDVASLRADYADALATAQGGALAGAPMEQVRLALKSDPDEPKALALAASAAVERGDVAEAIAQWEHLYQLLPPESSGAKQIAANLAAARAGQQKAPRRK</sequence>
<dbReference type="Proteomes" id="UP001189225">
    <property type="component" value="Unassembled WGS sequence"/>
</dbReference>
<evidence type="ECO:0000256" key="5">
    <source>
        <dbReference type="PROSITE-ProRule" id="PRU00339"/>
    </source>
</evidence>
<name>A0AB72X1R7_9RALS</name>
<feature type="transmembrane region" description="Helical" evidence="6">
    <location>
        <begin position="107"/>
        <end position="128"/>
    </location>
</feature>
<reference evidence="8 9" key="1">
    <citation type="submission" date="2023-07" db="EMBL/GenBank/DDBJ databases">
        <authorList>
            <person name="Peeters C."/>
        </authorList>
    </citation>
    <scope>NUCLEOTIDE SEQUENCE [LARGE SCALE GENOMIC DNA]</scope>
    <source>
        <strain evidence="8 9">R-16034</strain>
    </source>
</reference>
<evidence type="ECO:0000313" key="9">
    <source>
        <dbReference type="Proteomes" id="UP001189225"/>
    </source>
</evidence>
<comment type="caution">
    <text evidence="8">The sequence shown here is derived from an EMBL/GenBank/DDBJ whole genome shotgun (WGS) entry which is preliminary data.</text>
</comment>
<feature type="repeat" description="TPR" evidence="5">
    <location>
        <begin position="173"/>
        <end position="206"/>
    </location>
</feature>
<dbReference type="GO" id="GO:0030313">
    <property type="term" value="C:cell envelope"/>
    <property type="evidence" value="ECO:0007669"/>
    <property type="project" value="UniProtKB-SubCell"/>
</dbReference>
<evidence type="ECO:0000256" key="1">
    <source>
        <dbReference type="ARBA" id="ARBA00004196"/>
    </source>
</evidence>
<dbReference type="InterPro" id="IPR051263">
    <property type="entry name" value="C-type_cytochrome_biogenesis"/>
</dbReference>
<keyword evidence="4 5" id="KW-0802">TPR repeat</keyword>
<dbReference type="PANTHER" id="PTHR47870:SF1">
    <property type="entry name" value="CYTOCHROME C-TYPE BIOGENESIS PROTEIN CCMH"/>
    <property type="match status" value="1"/>
</dbReference>
<dbReference type="SMART" id="SM00028">
    <property type="entry name" value="TPR"/>
    <property type="match status" value="2"/>
</dbReference>
<dbReference type="SUPFAM" id="SSF48452">
    <property type="entry name" value="TPR-like"/>
    <property type="match status" value="1"/>
</dbReference>
<dbReference type="PROSITE" id="PS50005">
    <property type="entry name" value="TPR"/>
    <property type="match status" value="1"/>
</dbReference>
<feature type="domain" description="Cytochrome c-type biogenesis protein H TPR" evidence="7">
    <location>
        <begin position="152"/>
        <end position="279"/>
    </location>
</feature>
<evidence type="ECO:0000256" key="6">
    <source>
        <dbReference type="SAM" id="Phobius"/>
    </source>
</evidence>
<dbReference type="InterPro" id="IPR019734">
    <property type="entry name" value="TPR_rpt"/>
</dbReference>
<accession>A0AB72X1R7</accession>
<keyword evidence="9" id="KW-1185">Reference proteome</keyword>
<dbReference type="GO" id="GO:0017004">
    <property type="term" value="P:cytochrome complex assembly"/>
    <property type="evidence" value="ECO:0007669"/>
    <property type="project" value="UniProtKB-KW"/>
</dbReference>
<evidence type="ECO:0000256" key="4">
    <source>
        <dbReference type="ARBA" id="ARBA00022803"/>
    </source>
</evidence>
<gene>
    <name evidence="8" type="ORF">R16034_01923</name>
</gene>
<dbReference type="GO" id="GO:0005886">
    <property type="term" value="C:plasma membrane"/>
    <property type="evidence" value="ECO:0007669"/>
    <property type="project" value="TreeGrafter"/>
</dbReference>
<dbReference type="PANTHER" id="PTHR47870">
    <property type="entry name" value="CYTOCHROME C-TYPE BIOGENESIS PROTEIN CCMH"/>
    <property type="match status" value="1"/>
</dbReference>
<comment type="subcellular location">
    <subcellularLocation>
        <location evidence="1">Cell envelope</location>
    </subcellularLocation>
</comment>
<dbReference type="InterPro" id="IPR056413">
    <property type="entry name" value="TPR_CcmH_CycH"/>
</dbReference>
<protein>
    <recommendedName>
        <fullName evidence="7">Cytochrome c-type biogenesis protein H TPR domain-containing protein</fullName>
    </recommendedName>
</protein>
<evidence type="ECO:0000259" key="7">
    <source>
        <dbReference type="Pfam" id="PF23914"/>
    </source>
</evidence>
<feature type="transmembrane region" description="Helical" evidence="6">
    <location>
        <begin position="6"/>
        <end position="27"/>
    </location>
</feature>
<evidence type="ECO:0000256" key="3">
    <source>
        <dbReference type="ARBA" id="ARBA00022748"/>
    </source>
</evidence>
<keyword evidence="3" id="KW-0201">Cytochrome c-type biogenesis</keyword>
<evidence type="ECO:0000256" key="2">
    <source>
        <dbReference type="ARBA" id="ARBA00022737"/>
    </source>
</evidence>
<evidence type="ECO:0000313" key="8">
    <source>
        <dbReference type="EMBL" id="CAJ0740006.1"/>
    </source>
</evidence>
<dbReference type="InterPro" id="IPR011990">
    <property type="entry name" value="TPR-like_helical_dom_sf"/>
</dbReference>